<dbReference type="GO" id="GO:0051536">
    <property type="term" value="F:iron-sulfur cluster binding"/>
    <property type="evidence" value="ECO:0007669"/>
    <property type="project" value="UniProtKB-KW"/>
</dbReference>
<dbReference type="Pfam" id="PF08696">
    <property type="entry name" value="Dna2"/>
    <property type="match status" value="1"/>
</dbReference>
<evidence type="ECO:0000256" key="6">
    <source>
        <dbReference type="ARBA" id="ARBA00022806"/>
    </source>
</evidence>
<feature type="domain" description="DNA replication factor Dna2 N-terminal" evidence="10">
    <location>
        <begin position="82"/>
        <end position="300"/>
    </location>
</feature>
<dbReference type="PANTHER" id="PTHR36531:SF6">
    <property type="entry name" value="DNA REPLICATION ATP-DEPENDENT HELICASE_NUCLEASE DNA2"/>
    <property type="match status" value="1"/>
</dbReference>
<evidence type="ECO:0000256" key="2">
    <source>
        <dbReference type="ARBA" id="ARBA00022722"/>
    </source>
</evidence>
<dbReference type="InterPro" id="IPR014808">
    <property type="entry name" value="DNA_replication_fac_Dna2_N"/>
</dbReference>
<dbReference type="GO" id="GO:0004386">
    <property type="term" value="F:helicase activity"/>
    <property type="evidence" value="ECO:0007669"/>
    <property type="project" value="UniProtKB-KW"/>
</dbReference>
<protein>
    <recommendedName>
        <fullName evidence="10">DNA replication factor Dna2 N-terminal domain-containing protein</fullName>
    </recommendedName>
</protein>
<dbReference type="AlphaFoldDB" id="A0A8S1XKL2"/>
<dbReference type="PANTHER" id="PTHR36531">
    <property type="entry name" value="CRISPR-ASSOCIATED EXONUCLEASE CAS4"/>
    <property type="match status" value="1"/>
</dbReference>
<evidence type="ECO:0000256" key="5">
    <source>
        <dbReference type="ARBA" id="ARBA00022801"/>
    </source>
</evidence>
<keyword evidence="12" id="KW-1185">Reference proteome</keyword>
<sequence length="859" mass="102258">MIRKDQFQLEDLQYDSNISTINCHQLQQQNAFHNLNVVQLFNSKQQVNDETIKKIMFEAQKLSNNRYLLIKTKKDYIEINYYILLFDHHNNLNTITEGMEILVYGNFNSDNTICFNQKIKNDHFYILEPKIFISATKLSNLAYCRRKQVLKDFFKNQSFGTNTNKIRGNFLHYLFQNVIKSINDYSEYFQYVDESNTEELELTKIPVLLRVLCEEIKSKFLKEIYSVKQKLDKEMEASLFQGIINTLIWIKKFVIKQQSIVQQVEEQKYEIKIIKWVENEKNIQSSIFGLVGVVDSIIEVSLTIDNVQQKVCKIPIEVKTGIKLASDRTQVYTYLLLMNDHYQQKTLLGLMLYLNNLDYKIIPFTQFQQKDLLFCRNHFISDLFNFNKSEEDYHVLPSLQLEIKTAEEQIKCQKCGIRVACYGLNLLKNQPKFEFTIYEYQQMEKQFNDQTRHYLNTMLKYLRLEKQAQICSKIEYEIKQKQRLNDMFEIHYILSSKNTFLEDQASKIIKDYISKNKELTLECKRTQKSYQFILKKQPNIIQKYLLNQPSRSEILQEDDLEYLIRMHVQEKTELRAFGSPLEIEDILIQKIQQSNPYKHYNYITFEVATNKKWQRKKEILILGYTPQFRSSSHLDEGIQTYVQQILEDFKSGLNENQFKAIQLSLLAEDFALIQGHYGKRTMLTHLLFLLGYTNKKVLFCSVDDNILDEQINDFIETFPNNSEWILRLQREKDQIPENNQKYTFEFKRFKDMQEINNILENKHLYFSTCQQCTDILQSDSYDYCIVDQSTKIIEPFCISCILKSKVFILLQDSEKEQPQVKSKKAKILQISLFQRLSQQFKNIGCLVDLDQERSNKQFQ</sequence>
<comment type="cofactor">
    <cofactor evidence="1">
        <name>[4Fe-4S] cluster</name>
        <dbReference type="ChEBI" id="CHEBI:49883"/>
    </cofactor>
</comment>
<evidence type="ECO:0000256" key="8">
    <source>
        <dbReference type="ARBA" id="ARBA00023004"/>
    </source>
</evidence>
<keyword evidence="6" id="KW-0347">Helicase</keyword>
<dbReference type="GO" id="GO:0046872">
    <property type="term" value="F:metal ion binding"/>
    <property type="evidence" value="ECO:0007669"/>
    <property type="project" value="UniProtKB-KW"/>
</dbReference>
<gene>
    <name evidence="11" type="ORF">POCTA_138.1.T1250098</name>
</gene>
<dbReference type="Proteomes" id="UP000683925">
    <property type="component" value="Unassembled WGS sequence"/>
</dbReference>
<keyword evidence="3" id="KW-0479">Metal-binding</keyword>
<evidence type="ECO:0000256" key="7">
    <source>
        <dbReference type="ARBA" id="ARBA00022840"/>
    </source>
</evidence>
<keyword evidence="5" id="KW-0378">Hydrolase</keyword>
<organism evidence="11 12">
    <name type="scientific">Paramecium octaurelia</name>
    <dbReference type="NCBI Taxonomy" id="43137"/>
    <lineage>
        <taxon>Eukaryota</taxon>
        <taxon>Sar</taxon>
        <taxon>Alveolata</taxon>
        <taxon>Ciliophora</taxon>
        <taxon>Intramacronucleata</taxon>
        <taxon>Oligohymenophorea</taxon>
        <taxon>Peniculida</taxon>
        <taxon>Parameciidae</taxon>
        <taxon>Paramecium</taxon>
    </lineage>
</organism>
<reference evidence="11" key="1">
    <citation type="submission" date="2021-01" db="EMBL/GenBank/DDBJ databases">
        <authorList>
            <consortium name="Genoscope - CEA"/>
            <person name="William W."/>
        </authorList>
    </citation>
    <scope>NUCLEOTIDE SEQUENCE</scope>
</reference>
<evidence type="ECO:0000256" key="1">
    <source>
        <dbReference type="ARBA" id="ARBA00001966"/>
    </source>
</evidence>
<keyword evidence="4" id="KW-0547">Nucleotide-binding</keyword>
<dbReference type="InterPro" id="IPR051827">
    <property type="entry name" value="Cas4_exonuclease"/>
</dbReference>
<comment type="caution">
    <text evidence="11">The sequence shown here is derived from an EMBL/GenBank/DDBJ whole genome shotgun (WGS) entry which is preliminary data.</text>
</comment>
<dbReference type="OMA" id="WIKKFVI"/>
<evidence type="ECO:0000256" key="4">
    <source>
        <dbReference type="ARBA" id="ARBA00022741"/>
    </source>
</evidence>
<keyword evidence="7" id="KW-0067">ATP-binding</keyword>
<keyword evidence="2" id="KW-0540">Nuclease</keyword>
<dbReference type="GO" id="GO:0016787">
    <property type="term" value="F:hydrolase activity"/>
    <property type="evidence" value="ECO:0007669"/>
    <property type="project" value="UniProtKB-KW"/>
</dbReference>
<dbReference type="OrthoDB" id="306218at2759"/>
<proteinExistence type="predicted"/>
<name>A0A8S1XKL2_PAROT</name>
<dbReference type="GO" id="GO:0004518">
    <property type="term" value="F:nuclease activity"/>
    <property type="evidence" value="ECO:0007669"/>
    <property type="project" value="UniProtKB-KW"/>
</dbReference>
<evidence type="ECO:0000313" key="12">
    <source>
        <dbReference type="Proteomes" id="UP000683925"/>
    </source>
</evidence>
<accession>A0A8S1XKL2</accession>
<evidence type="ECO:0000256" key="9">
    <source>
        <dbReference type="ARBA" id="ARBA00023014"/>
    </source>
</evidence>
<evidence type="ECO:0000256" key="3">
    <source>
        <dbReference type="ARBA" id="ARBA00022723"/>
    </source>
</evidence>
<dbReference type="GO" id="GO:0005524">
    <property type="term" value="F:ATP binding"/>
    <property type="evidence" value="ECO:0007669"/>
    <property type="project" value="UniProtKB-KW"/>
</dbReference>
<keyword evidence="9" id="KW-0411">Iron-sulfur</keyword>
<dbReference type="EMBL" id="CAJJDP010000125">
    <property type="protein sequence ID" value="CAD8201715.1"/>
    <property type="molecule type" value="Genomic_DNA"/>
</dbReference>
<evidence type="ECO:0000313" key="11">
    <source>
        <dbReference type="EMBL" id="CAD8201715.1"/>
    </source>
</evidence>
<evidence type="ECO:0000259" key="10">
    <source>
        <dbReference type="Pfam" id="PF08696"/>
    </source>
</evidence>
<keyword evidence="8" id="KW-0408">Iron</keyword>